<evidence type="ECO:0000313" key="3">
    <source>
        <dbReference type="Proteomes" id="UP000177025"/>
    </source>
</evidence>
<protein>
    <recommendedName>
        <fullName evidence="4">Tyr recombinase domain-containing protein</fullName>
    </recommendedName>
</protein>
<dbReference type="InterPro" id="IPR011010">
    <property type="entry name" value="DNA_brk_join_enz"/>
</dbReference>
<dbReference type="Proteomes" id="UP000177025">
    <property type="component" value="Unassembled WGS sequence"/>
</dbReference>
<sequence>MDLYHNAFKKLYQSVGQDRRIVDIPEKINDINQFLLSKYNPNSHSMVVRSLRQAWSLGIRSGIIEGINPFQLISTTKERKTPQIWTPDQMDTIYSVIDDPEIQKAFILARFSALRRYEISRNVRWEKIHIDRRMGYLPDAKTGEDQPFPIFWQ</sequence>
<accession>A0A1F4U9Z6</accession>
<comment type="caution">
    <text evidence="2">The sequence shown here is derived from an EMBL/GenBank/DDBJ whole genome shotgun (WGS) entry which is preliminary data.</text>
</comment>
<evidence type="ECO:0000313" key="2">
    <source>
        <dbReference type="EMBL" id="OGC41778.1"/>
    </source>
</evidence>
<proteinExistence type="predicted"/>
<evidence type="ECO:0008006" key="4">
    <source>
        <dbReference type="Google" id="ProtNLM"/>
    </source>
</evidence>
<evidence type="ECO:0000256" key="1">
    <source>
        <dbReference type="ARBA" id="ARBA00023172"/>
    </source>
</evidence>
<dbReference type="AlphaFoldDB" id="A0A1F4U9Z6"/>
<dbReference type="Gene3D" id="1.10.443.10">
    <property type="entry name" value="Intergrase catalytic core"/>
    <property type="match status" value="1"/>
</dbReference>
<dbReference type="GO" id="GO:0015074">
    <property type="term" value="P:DNA integration"/>
    <property type="evidence" value="ECO:0007669"/>
    <property type="project" value="InterPro"/>
</dbReference>
<dbReference type="GO" id="GO:0006310">
    <property type="term" value="P:DNA recombination"/>
    <property type="evidence" value="ECO:0007669"/>
    <property type="project" value="UniProtKB-KW"/>
</dbReference>
<dbReference type="EMBL" id="MEUM01000095">
    <property type="protein sequence ID" value="OGC41778.1"/>
    <property type="molecule type" value="Genomic_DNA"/>
</dbReference>
<dbReference type="InterPro" id="IPR013762">
    <property type="entry name" value="Integrase-like_cat_sf"/>
</dbReference>
<dbReference type="SUPFAM" id="SSF56349">
    <property type="entry name" value="DNA breaking-rejoining enzymes"/>
    <property type="match status" value="1"/>
</dbReference>
<organism evidence="2 3">
    <name type="scientific">candidate division WOR-3 bacterium RBG_13_43_14</name>
    <dbReference type="NCBI Taxonomy" id="1802590"/>
    <lineage>
        <taxon>Bacteria</taxon>
        <taxon>Bacteria division WOR-3</taxon>
    </lineage>
</organism>
<name>A0A1F4U9Z6_UNCW3</name>
<keyword evidence="1" id="KW-0233">DNA recombination</keyword>
<gene>
    <name evidence="2" type="ORF">A2Y85_04105</name>
</gene>
<reference evidence="2 3" key="1">
    <citation type="journal article" date="2016" name="Nat. Commun.">
        <title>Thousands of microbial genomes shed light on interconnected biogeochemical processes in an aquifer system.</title>
        <authorList>
            <person name="Anantharaman K."/>
            <person name="Brown C.T."/>
            <person name="Hug L.A."/>
            <person name="Sharon I."/>
            <person name="Castelle C.J."/>
            <person name="Probst A.J."/>
            <person name="Thomas B.C."/>
            <person name="Singh A."/>
            <person name="Wilkins M.J."/>
            <person name="Karaoz U."/>
            <person name="Brodie E.L."/>
            <person name="Williams K.H."/>
            <person name="Hubbard S.S."/>
            <person name="Banfield J.F."/>
        </authorList>
    </citation>
    <scope>NUCLEOTIDE SEQUENCE [LARGE SCALE GENOMIC DNA]</scope>
</reference>
<dbReference type="GO" id="GO:0003677">
    <property type="term" value="F:DNA binding"/>
    <property type="evidence" value="ECO:0007669"/>
    <property type="project" value="InterPro"/>
</dbReference>